<feature type="signal peptide" evidence="2">
    <location>
        <begin position="1"/>
        <end position="19"/>
    </location>
</feature>
<reference evidence="3" key="1">
    <citation type="submission" date="2023-10" db="EMBL/GenBank/DDBJ databases">
        <authorList>
            <person name="Chen Y."/>
            <person name="Shah S."/>
            <person name="Dougan E. K."/>
            <person name="Thang M."/>
            <person name="Chan C."/>
        </authorList>
    </citation>
    <scope>NUCLEOTIDE SEQUENCE [LARGE SCALE GENOMIC DNA]</scope>
</reference>
<protein>
    <submittedName>
        <fullName evidence="3">Uncharacterized protein</fullName>
    </submittedName>
</protein>
<evidence type="ECO:0000313" key="4">
    <source>
        <dbReference type="Proteomes" id="UP001189429"/>
    </source>
</evidence>
<gene>
    <name evidence="3" type="ORF">PCOR1329_LOCUS51947</name>
</gene>
<dbReference type="Proteomes" id="UP001189429">
    <property type="component" value="Unassembled WGS sequence"/>
</dbReference>
<sequence length="144" mass="14390">MSCEAWGLAHALWVHGCCALGGAVSAGACARLAAAVDEQLAEVQRGLAAADEDARAELEQRHLGNISPPGRSMPRAPLRPEARPGRARARGAGRAGADGGAAAGTACVGGGALGGARLHSSTLALSSSRCTRTPGRTFAQSAPR</sequence>
<proteinExistence type="predicted"/>
<organism evidence="3 4">
    <name type="scientific">Prorocentrum cordatum</name>
    <dbReference type="NCBI Taxonomy" id="2364126"/>
    <lineage>
        <taxon>Eukaryota</taxon>
        <taxon>Sar</taxon>
        <taxon>Alveolata</taxon>
        <taxon>Dinophyceae</taxon>
        <taxon>Prorocentrales</taxon>
        <taxon>Prorocentraceae</taxon>
        <taxon>Prorocentrum</taxon>
    </lineage>
</organism>
<feature type="region of interest" description="Disordered" evidence="1">
    <location>
        <begin position="60"/>
        <end position="101"/>
    </location>
</feature>
<evidence type="ECO:0000313" key="3">
    <source>
        <dbReference type="EMBL" id="CAK0863927.1"/>
    </source>
</evidence>
<feature type="region of interest" description="Disordered" evidence="1">
    <location>
        <begin position="124"/>
        <end position="144"/>
    </location>
</feature>
<feature type="chain" id="PRO_5045155390" evidence="2">
    <location>
        <begin position="20"/>
        <end position="144"/>
    </location>
</feature>
<evidence type="ECO:0000256" key="2">
    <source>
        <dbReference type="SAM" id="SignalP"/>
    </source>
</evidence>
<dbReference type="EMBL" id="CAUYUJ010016316">
    <property type="protein sequence ID" value="CAK0863927.1"/>
    <property type="molecule type" value="Genomic_DNA"/>
</dbReference>
<comment type="caution">
    <text evidence="3">The sequence shown here is derived from an EMBL/GenBank/DDBJ whole genome shotgun (WGS) entry which is preliminary data.</text>
</comment>
<accession>A0ABN9UV57</accession>
<keyword evidence="2" id="KW-0732">Signal</keyword>
<keyword evidence="4" id="KW-1185">Reference proteome</keyword>
<evidence type="ECO:0000256" key="1">
    <source>
        <dbReference type="SAM" id="MobiDB-lite"/>
    </source>
</evidence>
<name>A0ABN9UV57_9DINO</name>